<feature type="domain" description="Ubiquitin-like protease family profile" evidence="4">
    <location>
        <begin position="1"/>
        <end position="133"/>
    </location>
</feature>
<evidence type="ECO:0000313" key="6">
    <source>
        <dbReference type="Proteomes" id="UP001152523"/>
    </source>
</evidence>
<dbReference type="EMBL" id="CAMAPF010000966">
    <property type="protein sequence ID" value="CAH9131641.1"/>
    <property type="molecule type" value="Genomic_DNA"/>
</dbReference>
<dbReference type="GO" id="GO:0006508">
    <property type="term" value="P:proteolysis"/>
    <property type="evidence" value="ECO:0007669"/>
    <property type="project" value="UniProtKB-KW"/>
</dbReference>
<dbReference type="SUPFAM" id="SSF54001">
    <property type="entry name" value="Cysteine proteinases"/>
    <property type="match status" value="1"/>
</dbReference>
<keyword evidence="3" id="KW-0378">Hydrolase</keyword>
<comment type="similarity">
    <text evidence="1">Belongs to the peptidase C48 family.</text>
</comment>
<dbReference type="InterPro" id="IPR038765">
    <property type="entry name" value="Papain-like_cys_pep_sf"/>
</dbReference>
<keyword evidence="2" id="KW-0645">Protease</keyword>
<evidence type="ECO:0000313" key="5">
    <source>
        <dbReference type="EMBL" id="CAH9131641.1"/>
    </source>
</evidence>
<dbReference type="GO" id="GO:0008234">
    <property type="term" value="F:cysteine-type peptidase activity"/>
    <property type="evidence" value="ECO:0007669"/>
    <property type="project" value="InterPro"/>
</dbReference>
<dbReference type="PANTHER" id="PTHR33018:SF31">
    <property type="entry name" value="TRANSPOSASE, PTTA_EN_SPM, PLANT"/>
    <property type="match status" value="1"/>
</dbReference>
<dbReference type="Gene3D" id="3.40.395.10">
    <property type="entry name" value="Adenoviral Proteinase, Chain A"/>
    <property type="match status" value="1"/>
</dbReference>
<dbReference type="PROSITE" id="PS50600">
    <property type="entry name" value="ULP_PROTEASE"/>
    <property type="match status" value="1"/>
</dbReference>
<evidence type="ECO:0000256" key="2">
    <source>
        <dbReference type="ARBA" id="ARBA00022670"/>
    </source>
</evidence>
<evidence type="ECO:0000256" key="3">
    <source>
        <dbReference type="ARBA" id="ARBA00022801"/>
    </source>
</evidence>
<organism evidence="5 6">
    <name type="scientific">Cuscuta epithymum</name>
    <dbReference type="NCBI Taxonomy" id="186058"/>
    <lineage>
        <taxon>Eukaryota</taxon>
        <taxon>Viridiplantae</taxon>
        <taxon>Streptophyta</taxon>
        <taxon>Embryophyta</taxon>
        <taxon>Tracheophyta</taxon>
        <taxon>Spermatophyta</taxon>
        <taxon>Magnoliopsida</taxon>
        <taxon>eudicotyledons</taxon>
        <taxon>Gunneridae</taxon>
        <taxon>Pentapetalae</taxon>
        <taxon>asterids</taxon>
        <taxon>lamiids</taxon>
        <taxon>Solanales</taxon>
        <taxon>Convolvulaceae</taxon>
        <taxon>Cuscuteae</taxon>
        <taxon>Cuscuta</taxon>
        <taxon>Cuscuta subgen. Cuscuta</taxon>
    </lineage>
</organism>
<protein>
    <recommendedName>
        <fullName evidence="4">Ubiquitin-like protease family profile domain-containing protein</fullName>
    </recommendedName>
</protein>
<keyword evidence="6" id="KW-1185">Reference proteome</keyword>
<name>A0AAV0F822_9ASTE</name>
<reference evidence="5" key="1">
    <citation type="submission" date="2022-07" db="EMBL/GenBank/DDBJ databases">
        <authorList>
            <person name="Macas J."/>
            <person name="Novak P."/>
            <person name="Neumann P."/>
        </authorList>
    </citation>
    <scope>NUCLEOTIDE SEQUENCE</scope>
</reference>
<comment type="caution">
    <text evidence="5">The sequence shown here is derived from an EMBL/GenBank/DDBJ whole genome shotgun (WGS) entry which is preliminary data.</text>
</comment>
<dbReference type="InterPro" id="IPR003653">
    <property type="entry name" value="Peptidase_C48_C"/>
</dbReference>
<sequence>MVELGEMPVQFGTSAAIACPKRLSDESVTRRSQYISDILSAALPGQITLIPYNAGDHWVLGAIDLEMSRIYYLDSIGDTPAADFELIMNQGVKIYQAAKSNKRLTWSWLTVTCPKQKGSIECGYFVMKYIKDIVGNVNVLKNNFSAIMDYSEHDILQIREEWASYAATLVKD</sequence>
<gene>
    <name evidence="5" type="ORF">CEPIT_LOCUS31548</name>
</gene>
<dbReference type="AlphaFoldDB" id="A0AAV0F822"/>
<evidence type="ECO:0000256" key="1">
    <source>
        <dbReference type="ARBA" id="ARBA00005234"/>
    </source>
</evidence>
<dbReference type="Proteomes" id="UP001152523">
    <property type="component" value="Unassembled WGS sequence"/>
</dbReference>
<accession>A0AAV0F822</accession>
<proteinExistence type="inferred from homology"/>
<dbReference type="PANTHER" id="PTHR33018">
    <property type="entry name" value="OS10G0338966 PROTEIN-RELATED"/>
    <property type="match status" value="1"/>
</dbReference>
<evidence type="ECO:0000259" key="4">
    <source>
        <dbReference type="PROSITE" id="PS50600"/>
    </source>
</evidence>
<dbReference type="Pfam" id="PF02902">
    <property type="entry name" value="Peptidase_C48"/>
    <property type="match status" value="1"/>
</dbReference>